<accession>A0A8J2X177</accession>
<proteinExistence type="predicted"/>
<dbReference type="AlphaFoldDB" id="A0A8J2X177"/>
<reference evidence="1" key="1">
    <citation type="submission" date="2021-11" db="EMBL/GenBank/DDBJ databases">
        <authorList>
            <consortium name="Genoscope - CEA"/>
            <person name="William W."/>
        </authorList>
    </citation>
    <scope>NUCLEOTIDE SEQUENCE</scope>
</reference>
<evidence type="ECO:0000313" key="1">
    <source>
        <dbReference type="EMBL" id="CAH0374470.1"/>
    </source>
</evidence>
<gene>
    <name evidence="1" type="ORF">PECAL_4P17500</name>
</gene>
<keyword evidence="2" id="KW-1185">Reference proteome</keyword>
<sequence length="73" mass="7988">MATVVLRQTGGIDRRGSCGRRVAVRECATRLPSALGLLGRPYGRVGLGCRAFVPFWGREWPVGPIERVPEKPV</sequence>
<dbReference type="EMBL" id="CAKKNE010000004">
    <property type="protein sequence ID" value="CAH0374470.1"/>
    <property type="molecule type" value="Genomic_DNA"/>
</dbReference>
<protein>
    <submittedName>
        <fullName evidence="1">Uncharacterized protein</fullName>
    </submittedName>
</protein>
<comment type="caution">
    <text evidence="1">The sequence shown here is derived from an EMBL/GenBank/DDBJ whole genome shotgun (WGS) entry which is preliminary data.</text>
</comment>
<evidence type="ECO:0000313" key="2">
    <source>
        <dbReference type="Proteomes" id="UP000789595"/>
    </source>
</evidence>
<organism evidence="1 2">
    <name type="scientific">Pelagomonas calceolata</name>
    <dbReference type="NCBI Taxonomy" id="35677"/>
    <lineage>
        <taxon>Eukaryota</taxon>
        <taxon>Sar</taxon>
        <taxon>Stramenopiles</taxon>
        <taxon>Ochrophyta</taxon>
        <taxon>Pelagophyceae</taxon>
        <taxon>Pelagomonadales</taxon>
        <taxon>Pelagomonadaceae</taxon>
        <taxon>Pelagomonas</taxon>
    </lineage>
</organism>
<name>A0A8J2X177_9STRA</name>
<dbReference type="Proteomes" id="UP000789595">
    <property type="component" value="Unassembled WGS sequence"/>
</dbReference>